<sequence>MLSSSIQNEEIHIRIKLTTNCECYLQNVTLHLQPDKLLIFKRFSWDDSSLNDSFVETDGKFIFVDVPKLSKGSPEWFLAIFVYVKNLNGRINGSLEGHSKWSYCYGDPVFRVNQLNFNMPIKERFITPVVKMNPISSYNQLNQTILQTETYQFVCTNMQKRQPSPCYQREISTGIITFYSIRLLNIIGYDSSNQVIYGRTHRGNVIEMNLNKRKPYIITKERCSKIKACQSFISEN</sequence>
<dbReference type="Proteomes" id="UP001652625">
    <property type="component" value="Chromosome 13"/>
</dbReference>
<accession>A0ABM4DBB9</accession>
<keyword evidence="1" id="KW-1185">Reference proteome</keyword>
<evidence type="ECO:0000313" key="1">
    <source>
        <dbReference type="Proteomes" id="UP001652625"/>
    </source>
</evidence>
<gene>
    <name evidence="2 3" type="primary">LOC136089514</name>
</gene>
<protein>
    <submittedName>
        <fullName evidence="2 3">Uncharacterized protein LOC136089514</fullName>
    </submittedName>
</protein>
<evidence type="ECO:0000313" key="3">
    <source>
        <dbReference type="RefSeq" id="XP_065671633.1"/>
    </source>
</evidence>
<dbReference type="GeneID" id="136089514"/>
<dbReference type="RefSeq" id="XP_065671632.1">
    <property type="nucleotide sequence ID" value="XM_065815560.1"/>
</dbReference>
<proteinExistence type="predicted"/>
<reference evidence="2 3" key="1">
    <citation type="submission" date="2025-05" db="UniProtKB">
        <authorList>
            <consortium name="RefSeq"/>
        </authorList>
    </citation>
    <scope>IDENTIFICATION</scope>
</reference>
<evidence type="ECO:0000313" key="2">
    <source>
        <dbReference type="RefSeq" id="XP_065671632.1"/>
    </source>
</evidence>
<name>A0ABM4DBB9_HYDVU</name>
<organism evidence="1 2">
    <name type="scientific">Hydra vulgaris</name>
    <name type="common">Hydra</name>
    <name type="synonym">Hydra attenuata</name>
    <dbReference type="NCBI Taxonomy" id="6087"/>
    <lineage>
        <taxon>Eukaryota</taxon>
        <taxon>Metazoa</taxon>
        <taxon>Cnidaria</taxon>
        <taxon>Hydrozoa</taxon>
        <taxon>Hydroidolina</taxon>
        <taxon>Anthoathecata</taxon>
        <taxon>Aplanulata</taxon>
        <taxon>Hydridae</taxon>
        <taxon>Hydra</taxon>
    </lineage>
</organism>
<dbReference type="RefSeq" id="XP_065671633.1">
    <property type="nucleotide sequence ID" value="XM_065815561.1"/>
</dbReference>